<keyword evidence="2" id="KW-0489">Methyltransferase</keyword>
<evidence type="ECO:0000313" key="3">
    <source>
        <dbReference type="Proteomes" id="UP000323632"/>
    </source>
</evidence>
<feature type="domain" description="Methyltransferase" evidence="1">
    <location>
        <begin position="47"/>
        <end position="135"/>
    </location>
</feature>
<dbReference type="InterPro" id="IPR029063">
    <property type="entry name" value="SAM-dependent_MTases_sf"/>
</dbReference>
<dbReference type="Pfam" id="PF13649">
    <property type="entry name" value="Methyltransf_25"/>
    <property type="match status" value="1"/>
</dbReference>
<keyword evidence="3" id="KW-1185">Reference proteome</keyword>
<dbReference type="GO" id="GO:0008168">
    <property type="term" value="F:methyltransferase activity"/>
    <property type="evidence" value="ECO:0007669"/>
    <property type="project" value="UniProtKB-KW"/>
</dbReference>
<keyword evidence="2" id="KW-0808">Transferase</keyword>
<dbReference type="CDD" id="cd02440">
    <property type="entry name" value="AdoMet_MTases"/>
    <property type="match status" value="1"/>
</dbReference>
<dbReference type="EMBL" id="VWSH01000004">
    <property type="protein sequence ID" value="KAA5532462.1"/>
    <property type="molecule type" value="Genomic_DNA"/>
</dbReference>
<dbReference type="SUPFAM" id="SSF53335">
    <property type="entry name" value="S-adenosyl-L-methionine-dependent methyltransferases"/>
    <property type="match status" value="1"/>
</dbReference>
<dbReference type="RefSeq" id="WP_150033965.1">
    <property type="nucleotide sequence ID" value="NZ_VWSH01000004.1"/>
</dbReference>
<name>A0A5M6CEY0_9BACT</name>
<sequence length="207" mass="23582">MAIFNRKNHWENIYQTKGQQEVSWHQAKPETCLNLIINSGMPLTAKIIDVGGGDGFLVDFLLESGYTDITVLDISAAAIEKARLRLGDKANDVKWIVSDITDFKPAEKYDIWHDRAAFHFLLDDNDINTYTKIVSENINRDGVLIVGTFSEKGPKKCSGIDIKQYSEAALTAQFEKDFIKTDALTENHKTPFDTFQHFVFCIFRKRN</sequence>
<dbReference type="Proteomes" id="UP000323632">
    <property type="component" value="Unassembled WGS sequence"/>
</dbReference>
<evidence type="ECO:0000313" key="2">
    <source>
        <dbReference type="EMBL" id="KAA5532462.1"/>
    </source>
</evidence>
<evidence type="ECO:0000259" key="1">
    <source>
        <dbReference type="Pfam" id="PF13649"/>
    </source>
</evidence>
<dbReference type="Gene3D" id="3.40.50.150">
    <property type="entry name" value="Vaccinia Virus protein VP39"/>
    <property type="match status" value="1"/>
</dbReference>
<dbReference type="GO" id="GO:0032259">
    <property type="term" value="P:methylation"/>
    <property type="evidence" value="ECO:0007669"/>
    <property type="project" value="UniProtKB-KW"/>
</dbReference>
<gene>
    <name evidence="2" type="ORF">F0919_16880</name>
</gene>
<comment type="caution">
    <text evidence="2">The sequence shown here is derived from an EMBL/GenBank/DDBJ whole genome shotgun (WGS) entry which is preliminary data.</text>
</comment>
<protein>
    <submittedName>
        <fullName evidence="2">Class I SAM-dependent methyltransferase</fullName>
    </submittedName>
</protein>
<proteinExistence type="predicted"/>
<dbReference type="AlphaFoldDB" id="A0A5M6CEY0"/>
<dbReference type="PANTHER" id="PTHR12843:SF5">
    <property type="entry name" value="EEF1A LYSINE METHYLTRANSFERASE 2"/>
    <property type="match status" value="1"/>
</dbReference>
<organism evidence="2 3">
    <name type="scientific">Taibaiella lutea</name>
    <dbReference type="NCBI Taxonomy" id="2608001"/>
    <lineage>
        <taxon>Bacteria</taxon>
        <taxon>Pseudomonadati</taxon>
        <taxon>Bacteroidota</taxon>
        <taxon>Chitinophagia</taxon>
        <taxon>Chitinophagales</taxon>
        <taxon>Chitinophagaceae</taxon>
        <taxon>Taibaiella</taxon>
    </lineage>
</organism>
<reference evidence="2 3" key="1">
    <citation type="submission" date="2019-09" db="EMBL/GenBank/DDBJ databases">
        <title>Genome sequence and assembly of Taibaiella sp.</title>
        <authorList>
            <person name="Chhetri G."/>
        </authorList>
    </citation>
    <scope>NUCLEOTIDE SEQUENCE [LARGE SCALE GENOMIC DNA]</scope>
    <source>
        <strain evidence="2 3">KVB11</strain>
    </source>
</reference>
<dbReference type="PANTHER" id="PTHR12843">
    <property type="entry name" value="PROTEIN-LYSINE N-METHYLTRANSFERASE METTL10"/>
    <property type="match status" value="1"/>
</dbReference>
<dbReference type="InterPro" id="IPR041698">
    <property type="entry name" value="Methyltransf_25"/>
</dbReference>
<accession>A0A5M6CEY0</accession>